<feature type="region of interest" description="Disordered" evidence="1">
    <location>
        <begin position="484"/>
        <end position="507"/>
    </location>
</feature>
<dbReference type="AlphaFoldDB" id="A0A699GH38"/>
<dbReference type="EMBL" id="BKCJ010000025">
    <property type="protein sequence ID" value="GEU28847.1"/>
    <property type="molecule type" value="Genomic_DNA"/>
</dbReference>
<name>A0A699GH38_TANCI</name>
<sequence length="812" mass="92335">MKFSLSGFRFYPRLLTPYSSLRDKDLQESKDPQVIRIEQYFFMTDYSLWEVILNGDSPIPTRVIDGVTQHVAPTTAEQRLARKNELKDRGTLLMALPDKHQFKFNIHKDAKTLMEAIEKRFGRNKETKKVQKTLLNQQYENFTSLSSESLDQIHDRLQKLISQLEILGESLSQKDINLNLKIYETEVKSSSTTSTTTQNIAFLPSQNTDSTNESVSVVASVFAASLKVPVSALPIMDTLSDAVIYSFFASQSNSPQGQEEILEPMELLQLGLICQRWNATTAIGDGTLQGSVAMIRAFRRKKNQPTMPSWHSPPQVLPVLIMRNIYAPKPDLVFHDAPTVNETVPNSFNVELSPTTSNKDLSQSNRPSAPLIEDWVSDLEDDSEANHLRKDFPKSNSHSNSMNRKACFVFKSLTYLIKDCDYYEKKMVQNPVKNHAMRGNHHHSARMTNLIPQMHVVPTAVLTRSRIVPLSAARPINTVVPHTKVTRPRPAKPVVTKPHSPKRRPINLRPSPPAILVYCHDQNYQWEVHLHARVDGKEIVIFESFVRRDLQLADEEGIDYLPNSTIFKQLALMGPKTTAWNEFSSTVASSIIWKPKRKDTQVPQHSSSTESVADKVVHKELGDSLVSAATTASRLEAEQDSGNINKTQSKATPMNLVFKELLQVVVPDEDITLVNDADNEMFKVDDLCGEEVFVAGQNENLAERLQAQEQEELSNAEKATLFQQLLEKRIKHFVAKRAEEKRNKPPTKAQQRKIICTYLKNKEGYKLKDLKLKEFDSIQKMFDKVFKMVNTFEEFRRKLVEGKEKRAGIELE</sequence>
<proteinExistence type="predicted"/>
<comment type="caution">
    <text evidence="2">The sequence shown here is derived from an EMBL/GenBank/DDBJ whole genome shotgun (WGS) entry which is preliminary data.</text>
</comment>
<dbReference type="Pfam" id="PF14223">
    <property type="entry name" value="Retrotran_gag_2"/>
    <property type="match status" value="1"/>
</dbReference>
<organism evidence="2">
    <name type="scientific">Tanacetum cinerariifolium</name>
    <name type="common">Dalmatian daisy</name>
    <name type="synonym">Chrysanthemum cinerariifolium</name>
    <dbReference type="NCBI Taxonomy" id="118510"/>
    <lineage>
        <taxon>Eukaryota</taxon>
        <taxon>Viridiplantae</taxon>
        <taxon>Streptophyta</taxon>
        <taxon>Embryophyta</taxon>
        <taxon>Tracheophyta</taxon>
        <taxon>Spermatophyta</taxon>
        <taxon>Magnoliopsida</taxon>
        <taxon>eudicotyledons</taxon>
        <taxon>Gunneridae</taxon>
        <taxon>Pentapetalae</taxon>
        <taxon>asterids</taxon>
        <taxon>campanulids</taxon>
        <taxon>Asterales</taxon>
        <taxon>Asteraceae</taxon>
        <taxon>Asteroideae</taxon>
        <taxon>Anthemideae</taxon>
        <taxon>Anthemidinae</taxon>
        <taxon>Tanacetum</taxon>
    </lineage>
</organism>
<evidence type="ECO:0000313" key="2">
    <source>
        <dbReference type="EMBL" id="GEU28847.1"/>
    </source>
</evidence>
<evidence type="ECO:0000256" key="1">
    <source>
        <dbReference type="SAM" id="MobiDB-lite"/>
    </source>
</evidence>
<accession>A0A699GH38</accession>
<reference evidence="2" key="1">
    <citation type="journal article" date="2019" name="Sci. Rep.">
        <title>Draft genome of Tanacetum cinerariifolium, the natural source of mosquito coil.</title>
        <authorList>
            <person name="Yamashiro T."/>
            <person name="Shiraishi A."/>
            <person name="Satake H."/>
            <person name="Nakayama K."/>
        </authorList>
    </citation>
    <scope>NUCLEOTIDE SEQUENCE</scope>
</reference>
<feature type="region of interest" description="Disordered" evidence="1">
    <location>
        <begin position="348"/>
        <end position="367"/>
    </location>
</feature>
<protein>
    <submittedName>
        <fullName evidence="2">Uncharacterized protein</fullName>
    </submittedName>
</protein>
<gene>
    <name evidence="2" type="ORF">Tci_000825</name>
</gene>